<evidence type="ECO:0000313" key="2">
    <source>
        <dbReference type="EMBL" id="ADI95305.1"/>
    </source>
</evidence>
<sequence>MIRARQNAISPHHCPRCPALASNYLPPPPPPCAQPCRPPTYKVTVMIDSRINAKGVQFVVDHLANIPRPDREANRLIRQWLAGQGVHIDPDRVDVVTLHYRPDDQGYVAAVQQTQSMTQALLGNWQGESDNNLIGALFANPWAGTFPQGPVRLVDRLPALGFGHQGAAFEVYNGLFQRSSPARYDASTHVQVPAEAFQRFIDALDFHRPFKAMLDTYWQEHQDSHRLASKLNFIAACNAQVSQGRLSDAARELAWQAAGMMPQRFKIRVSTLSIYGYAATDLLYINAPHSDLTLLYMPGNSSPLLEFASENLLKDWVGDQCKDPARREALKQHFRLADRPQGLDFSGLDTALEGLGDYPVRHRLPPEHGYFNDDGVWPPRTYVNYKPGKYNPKLTGDMFAALTERQRQRSYDDADFVITTDSQVTKAKWRGYLTNTLNLLAPLCLVVPGLAPLLALGGIAQLGLGLDQVINGHSLKAKQDGVDDIAWGLFNAVPLATEGTAGIKALFEFKSDGFVMPREVNGQLGYPLSPTSPPRLPEPEGAEYFHNHEPIAPLDDGDPEVAGAVIRLPHYDGELDDLECSIETYNARVVYDMERNAFILKDDVNEVDPQAYVAVPGSRDLVALDMPRPVTDAMRTRTLRALGVDLPLPVQIPTRAPDSAPIPTLISSLWVGNNVLGEPLLANLAANAARLSDSEYSMRLFLSKASPTAYEQNARLLAARAPGLQVLPLEEQGFFRAFRQSRYYAQYDAALDGNGGIATNYASATDVLRYRMLHHEGGLYMDVDDFLLPDGKGETIDQVELHTPPDGLLLPPPMCNEKMSMNCLYNTSLIGSHPGNPVLDAISDEMLARYQTHANFYDSRPSLEQDPGNFYRYANKLSYLTGPALLTEMVDRHLPGLRTLRQIINLHIMPRVNTYPFIDASQANAALKQLLPLNRFAGVGGNHSWVRN</sequence>
<dbReference type="AlphaFoldDB" id="E0X6H5"/>
<proteinExistence type="predicted"/>
<dbReference type="InterPro" id="IPR029044">
    <property type="entry name" value="Nucleotide-diphossugar_trans"/>
</dbReference>
<dbReference type="InterPro" id="IPR007577">
    <property type="entry name" value="GlycoTrfase_DXD_sugar-bd_CS"/>
</dbReference>
<reference evidence="2" key="1">
    <citation type="submission" date="2009-08" db="EMBL/GenBank/DDBJ databases">
        <title>Global regulation of food supply by Pseudomonas putida DOT-T1E.</title>
        <authorList>
            <person name="Daniels C."/>
            <person name="Godoy P."/>
            <person name="Duque E."/>
            <person name="Molina-Henares M.A."/>
            <person name="de la Torre J."/>
            <person name="Del Arco J.M."/>
            <person name="Herrera C."/>
            <person name="Segura A."/>
            <person name="Guazzaroni M.E."/>
            <person name="Ferrer M."/>
            <person name="Ramos J.L."/>
        </authorList>
    </citation>
    <scope>NUCLEOTIDE SEQUENCE</scope>
    <source>
        <strain evidence="2">DOT-T1E</strain>
    </source>
</reference>
<accession>E0X6H5</accession>
<dbReference type="InterPro" id="IPR046673">
    <property type="entry name" value="ToxA_N"/>
</dbReference>
<dbReference type="SUPFAM" id="SSF53448">
    <property type="entry name" value="Nucleotide-diphospho-sugar transferases"/>
    <property type="match status" value="1"/>
</dbReference>
<name>E0X6H5_PSEPU</name>
<dbReference type="EMBL" id="GQ506556">
    <property type="protein sequence ID" value="ADI95305.1"/>
    <property type="molecule type" value="Genomic_DNA"/>
</dbReference>
<dbReference type="Gene3D" id="3.90.550.20">
    <property type="match status" value="1"/>
</dbReference>
<organism evidence="2">
    <name type="scientific">Pseudomonas putida</name>
    <name type="common">Arthrobacter siderocapsulatus</name>
    <dbReference type="NCBI Taxonomy" id="303"/>
    <lineage>
        <taxon>Bacteria</taxon>
        <taxon>Pseudomonadati</taxon>
        <taxon>Pseudomonadota</taxon>
        <taxon>Gammaproteobacteria</taxon>
        <taxon>Pseudomonadales</taxon>
        <taxon>Pseudomonadaceae</taxon>
        <taxon>Pseudomonas</taxon>
    </lineage>
</organism>
<protein>
    <recommendedName>
        <fullName evidence="1">Dermonecrotic toxin N-terminal domain-containing protein</fullName>
    </recommendedName>
</protein>
<evidence type="ECO:0000259" key="1">
    <source>
        <dbReference type="Pfam" id="PF20178"/>
    </source>
</evidence>
<dbReference type="Pfam" id="PF20178">
    <property type="entry name" value="ToxA_N"/>
    <property type="match status" value="1"/>
</dbReference>
<feature type="domain" description="Dermonecrotic toxin N-terminal" evidence="1">
    <location>
        <begin position="63"/>
        <end position="336"/>
    </location>
</feature>
<dbReference type="Pfam" id="PF04488">
    <property type="entry name" value="Gly_transf_sug"/>
    <property type="match status" value="1"/>
</dbReference>